<organism evidence="1 2">
    <name type="scientific">Rhodococcus coprophilus</name>
    <dbReference type="NCBI Taxonomy" id="38310"/>
    <lineage>
        <taxon>Bacteria</taxon>
        <taxon>Bacillati</taxon>
        <taxon>Actinomycetota</taxon>
        <taxon>Actinomycetes</taxon>
        <taxon>Mycobacteriales</taxon>
        <taxon>Nocardiaceae</taxon>
        <taxon>Rhodococcus</taxon>
    </lineage>
</organism>
<dbReference type="AlphaFoldDB" id="A0A2X4U8P6"/>
<dbReference type="Proteomes" id="UP000249091">
    <property type="component" value="Chromosome 1"/>
</dbReference>
<name>A0A2X4U8P6_9NOCA</name>
<dbReference type="RefSeq" id="WP_072703888.1">
    <property type="nucleotide sequence ID" value="NZ_JAFBBL010000001.1"/>
</dbReference>
<evidence type="ECO:0000313" key="2">
    <source>
        <dbReference type="Proteomes" id="UP000249091"/>
    </source>
</evidence>
<accession>A0A2X4U8P6</accession>
<evidence type="ECO:0000313" key="1">
    <source>
        <dbReference type="EMBL" id="SQI35553.1"/>
    </source>
</evidence>
<dbReference type="STRING" id="1219011.GCA_001895045_03709"/>
<proteinExistence type="predicted"/>
<dbReference type="KEGG" id="rcr:NCTC10994_03022"/>
<protein>
    <submittedName>
        <fullName evidence="1">Uncharacterized protein</fullName>
    </submittedName>
</protein>
<dbReference type="EMBL" id="LS483468">
    <property type="protein sequence ID" value="SQI35553.1"/>
    <property type="molecule type" value="Genomic_DNA"/>
</dbReference>
<sequence>MTTPSPLRPGQQLASTDCSTRVVIVRAPSEDAREIACGGTAMVPAAPGRPSGPATGTGTLLGKRYVDVDDTIEVLCTSPGSGELSYAGVPMVVKSAQALPASD</sequence>
<gene>
    <name evidence="1" type="ORF">NCTC10994_03022</name>
</gene>
<keyword evidence="2" id="KW-1185">Reference proteome</keyword>
<reference evidence="1 2" key="1">
    <citation type="submission" date="2018-06" db="EMBL/GenBank/DDBJ databases">
        <authorList>
            <consortium name="Pathogen Informatics"/>
            <person name="Doyle S."/>
        </authorList>
    </citation>
    <scope>NUCLEOTIDE SEQUENCE [LARGE SCALE GENOMIC DNA]</scope>
    <source>
        <strain evidence="1 2">NCTC10994</strain>
    </source>
</reference>